<dbReference type="Proteomes" id="UP000463961">
    <property type="component" value="Chromosome"/>
</dbReference>
<reference evidence="2" key="1">
    <citation type="submission" date="2020-01" db="EMBL/GenBank/DDBJ databases">
        <title>Phosphoaccumulans saitamaens gen. nov., sp. nov., a polyphosphate accumulating bacterium isolated from surface river water.</title>
        <authorList>
            <person name="Watanabe K."/>
            <person name="Suda W."/>
        </authorList>
    </citation>
    <scope>NUCLEOTIDE SEQUENCE [LARGE SCALE GENOMIC DNA]</scope>
    <source>
        <strain evidence="2">ICHIAU1</strain>
    </source>
</reference>
<dbReference type="AlphaFoldDB" id="A0A679I3W6"/>
<dbReference type="RefSeq" id="WP_162050182.1">
    <property type="nucleotide sequence ID" value="NZ_AP019011.1"/>
</dbReference>
<dbReference type="SUPFAM" id="SSF46626">
    <property type="entry name" value="Cytochrome c"/>
    <property type="match status" value="1"/>
</dbReference>
<dbReference type="InterPro" id="IPR036909">
    <property type="entry name" value="Cyt_c-like_dom_sf"/>
</dbReference>
<evidence type="ECO:0000313" key="2">
    <source>
        <dbReference type="Proteomes" id="UP000463961"/>
    </source>
</evidence>
<dbReference type="InterPro" id="IPR009056">
    <property type="entry name" value="Cyt_c-like_dom"/>
</dbReference>
<accession>A0A679I3W6</accession>
<dbReference type="Gene3D" id="1.10.760.10">
    <property type="entry name" value="Cytochrome c-like domain"/>
    <property type="match status" value="1"/>
</dbReference>
<dbReference type="Pfam" id="PF13442">
    <property type="entry name" value="Cytochrome_CBB3"/>
    <property type="match status" value="1"/>
</dbReference>
<evidence type="ECO:0000313" key="1">
    <source>
        <dbReference type="EMBL" id="BBU69068.1"/>
    </source>
</evidence>
<dbReference type="OrthoDB" id="9765171at2"/>
<keyword evidence="2" id="KW-1185">Reference proteome</keyword>
<gene>
    <name evidence="1" type="ORF">ICHIAU1_13510</name>
</gene>
<dbReference type="GO" id="GO:0020037">
    <property type="term" value="F:heme binding"/>
    <property type="evidence" value="ECO:0007669"/>
    <property type="project" value="InterPro"/>
</dbReference>
<name>A0A679I3W6_9RHOO</name>
<sequence>MRASHIVGIGLLGIGVASYLVIKNLSFAADQPHSQTVYKGIELIREYSIRSQSKSIEAPKNLDANERIRRSSGNYDAMCASCHLKPGVDKSELSVGLYPAPPNLSKERQHADPARDFWIIKHGVKGSGMPSWGEVGLTDDETWDLVAFVRALPQMNRQDYSNAIKKGMGHHHSH</sequence>
<organism evidence="1 2">
    <name type="scientific">Fluviibacter phosphoraccumulans</name>
    <dbReference type="NCBI Taxonomy" id="1751046"/>
    <lineage>
        <taxon>Bacteria</taxon>
        <taxon>Pseudomonadati</taxon>
        <taxon>Pseudomonadota</taxon>
        <taxon>Betaproteobacteria</taxon>
        <taxon>Rhodocyclales</taxon>
        <taxon>Fluviibacteraceae</taxon>
        <taxon>Fluviibacter</taxon>
    </lineage>
</organism>
<proteinExistence type="predicted"/>
<dbReference type="GO" id="GO:0009055">
    <property type="term" value="F:electron transfer activity"/>
    <property type="evidence" value="ECO:0007669"/>
    <property type="project" value="InterPro"/>
</dbReference>
<dbReference type="EMBL" id="AP022345">
    <property type="protein sequence ID" value="BBU69068.1"/>
    <property type="molecule type" value="Genomic_DNA"/>
</dbReference>
<protein>
    <submittedName>
        <fullName evidence="1">Uncharacterized protein</fullName>
    </submittedName>
</protein>